<evidence type="ECO:0000313" key="2">
    <source>
        <dbReference type="Proteomes" id="UP000648663"/>
    </source>
</evidence>
<dbReference type="PANTHER" id="PTHR10000:SF8">
    <property type="entry name" value="HAD SUPERFAMILY HYDROLASE-LIKE, TYPE 3"/>
    <property type="match status" value="1"/>
</dbReference>
<comment type="caution">
    <text evidence="1">The sequence shown here is derived from an EMBL/GenBank/DDBJ whole genome shotgun (WGS) entry which is preliminary data.</text>
</comment>
<gene>
    <name evidence="1" type="ORF">GCM10011589_46050</name>
</gene>
<organism evidence="1 2">
    <name type="scientific">Modestobacter marinus</name>
    <dbReference type="NCBI Taxonomy" id="477641"/>
    <lineage>
        <taxon>Bacteria</taxon>
        <taxon>Bacillati</taxon>
        <taxon>Actinomycetota</taxon>
        <taxon>Actinomycetes</taxon>
        <taxon>Geodermatophilales</taxon>
        <taxon>Geodermatophilaceae</taxon>
        <taxon>Modestobacter</taxon>
    </lineage>
</organism>
<dbReference type="InterPro" id="IPR036412">
    <property type="entry name" value="HAD-like_sf"/>
</dbReference>
<reference evidence="2" key="1">
    <citation type="journal article" date="2019" name="Int. J. Syst. Evol. Microbiol.">
        <title>The Global Catalogue of Microorganisms (GCM) 10K type strain sequencing project: providing services to taxonomists for standard genome sequencing and annotation.</title>
        <authorList>
            <consortium name="The Broad Institute Genomics Platform"/>
            <consortium name="The Broad Institute Genome Sequencing Center for Infectious Disease"/>
            <person name="Wu L."/>
            <person name="Ma J."/>
        </authorList>
    </citation>
    <scope>NUCLEOTIDE SEQUENCE [LARGE SCALE GENOMIC DNA]</scope>
    <source>
        <strain evidence="2">CGMCC 4.5581</strain>
    </source>
</reference>
<proteinExistence type="predicted"/>
<dbReference type="EMBL" id="BMMI01000014">
    <property type="protein sequence ID" value="GGL84339.1"/>
    <property type="molecule type" value="Genomic_DNA"/>
</dbReference>
<protein>
    <submittedName>
        <fullName evidence="1">Uncharacterized protein</fullName>
    </submittedName>
</protein>
<accession>A0ABQ2GB17</accession>
<name>A0ABQ2GB17_9ACTN</name>
<dbReference type="Gene3D" id="3.40.50.1000">
    <property type="entry name" value="HAD superfamily/HAD-like"/>
    <property type="match status" value="1"/>
</dbReference>
<dbReference type="PANTHER" id="PTHR10000">
    <property type="entry name" value="PHOSPHOSERINE PHOSPHATASE"/>
    <property type="match status" value="1"/>
</dbReference>
<dbReference type="SUPFAM" id="SSF56784">
    <property type="entry name" value="HAD-like"/>
    <property type="match status" value="1"/>
</dbReference>
<evidence type="ECO:0000313" key="1">
    <source>
        <dbReference type="EMBL" id="GGL84339.1"/>
    </source>
</evidence>
<sequence length="301" mass="31312">MERGSLYPGAAGPPGTDGTLAVVGHDDGVATRIVYTDLDGTMVGPRGSFWHTADRELTASPAAALLELHRAGVALVLVSGRTHAQLLEAGRIFAVDGAIAELGSLVSWHGGRETHLLTGDLPGRFAGRTPMDVLAELGIVDALIDAHRGRLEWHEPWHATHSADALLRGRVDAAAVDGWLAERGWGWLTLNDNGAVPATARMTLDAGALPPHVYHLMPRGISKGAAITWDLARRGLTAADAVAVGDSVSDLEMAPAVGRLWVTANGAAVDGMAARLDAVPNVSVTDAPMGEGWAQAVLASL</sequence>
<dbReference type="Proteomes" id="UP000648663">
    <property type="component" value="Unassembled WGS sequence"/>
</dbReference>
<keyword evidence="2" id="KW-1185">Reference proteome</keyword>
<dbReference type="InterPro" id="IPR023214">
    <property type="entry name" value="HAD_sf"/>
</dbReference>